<gene>
    <name evidence="1" type="ORF">PAECIP111891_05036</name>
</gene>
<proteinExistence type="predicted"/>
<name>A0ABN8GWI7_9BACL</name>
<dbReference type="Proteomes" id="UP000838821">
    <property type="component" value="Unassembled WGS sequence"/>
</dbReference>
<protein>
    <submittedName>
        <fullName evidence="1">Uncharacterized protein</fullName>
    </submittedName>
</protein>
<organism evidence="1 2">
    <name type="scientific">Paenibacillus allorhizoplanae</name>
    <dbReference type="NCBI Taxonomy" id="2905648"/>
    <lineage>
        <taxon>Bacteria</taxon>
        <taxon>Bacillati</taxon>
        <taxon>Bacillota</taxon>
        <taxon>Bacilli</taxon>
        <taxon>Bacillales</taxon>
        <taxon>Paenibacillaceae</taxon>
        <taxon>Paenibacillus</taxon>
    </lineage>
</organism>
<sequence>MYAFILTLTVRTIIIWCRELNENDYQLVTRMNGIMRGLVDMEHSENGIGVGNLQVIADFQLERWLHTLTHEDRGTDSQELNWQQLAQFAAYHAINAWYSLPPAARTQQMLKNEFEKKWTNKTQKFGTDAFYSEVKHRIMDQLYHSLTNKSRIEWPLLLFESIDVWIDELDLGLSMIVQVMESSEQSVVIYKFVMEDSAASLALFTHMSVVFCKKAFGEKPVQLQVVNLMSGKQHHIATNHVTMEQSLDYLRLVKDVFLESRRCTCCREDGLHGNKFDLAIHQ</sequence>
<accession>A0ABN8GWI7</accession>
<evidence type="ECO:0000313" key="1">
    <source>
        <dbReference type="EMBL" id="CAH1220485.1"/>
    </source>
</evidence>
<keyword evidence="2" id="KW-1185">Reference proteome</keyword>
<comment type="caution">
    <text evidence="1">The sequence shown here is derived from an EMBL/GenBank/DDBJ whole genome shotgun (WGS) entry which is preliminary data.</text>
</comment>
<evidence type="ECO:0000313" key="2">
    <source>
        <dbReference type="Proteomes" id="UP000838821"/>
    </source>
</evidence>
<reference evidence="1" key="1">
    <citation type="submission" date="2022-01" db="EMBL/GenBank/DDBJ databases">
        <authorList>
            <person name="Criscuolo A."/>
        </authorList>
    </citation>
    <scope>NUCLEOTIDE SEQUENCE</scope>
    <source>
        <strain evidence="1">CIP111891</strain>
    </source>
</reference>
<dbReference type="EMBL" id="CAKMMW010000019">
    <property type="protein sequence ID" value="CAH1220485.1"/>
    <property type="molecule type" value="Genomic_DNA"/>
</dbReference>